<keyword evidence="4" id="KW-1185">Reference proteome</keyword>
<dbReference type="Pfam" id="PF14475">
    <property type="entry name" value="Mso1_Sec1_bdg"/>
    <property type="match status" value="1"/>
</dbReference>
<dbReference type="Proteomes" id="UP000603453">
    <property type="component" value="Unassembled WGS sequence"/>
</dbReference>
<dbReference type="InterPro" id="IPR028095">
    <property type="entry name" value="Mso1_N_dom"/>
</dbReference>
<feature type="domain" description="Mso1 N-terminal" evidence="2">
    <location>
        <begin position="151"/>
        <end position="182"/>
    </location>
</feature>
<dbReference type="EMBL" id="JAEPRD010000065">
    <property type="protein sequence ID" value="KAG2202071.1"/>
    <property type="molecule type" value="Genomic_DNA"/>
</dbReference>
<reference evidence="3" key="1">
    <citation type="submission" date="2020-12" db="EMBL/GenBank/DDBJ databases">
        <title>Metabolic potential, ecology and presence of endohyphal bacteria is reflected in genomic diversity of Mucoromycotina.</title>
        <authorList>
            <person name="Muszewska A."/>
            <person name="Okrasinska A."/>
            <person name="Steczkiewicz K."/>
            <person name="Drgas O."/>
            <person name="Orlowska M."/>
            <person name="Perlinska-Lenart U."/>
            <person name="Aleksandrzak-Piekarczyk T."/>
            <person name="Szatraj K."/>
            <person name="Zielenkiewicz U."/>
            <person name="Pilsyk S."/>
            <person name="Malc E."/>
            <person name="Mieczkowski P."/>
            <person name="Kruszewska J.S."/>
            <person name="Biernat P."/>
            <person name="Pawlowska J."/>
        </authorList>
    </citation>
    <scope>NUCLEOTIDE SEQUENCE</scope>
    <source>
        <strain evidence="3">WA0000017839</strain>
    </source>
</reference>
<organism evidence="3 4">
    <name type="scientific">Mucor saturninus</name>
    <dbReference type="NCBI Taxonomy" id="64648"/>
    <lineage>
        <taxon>Eukaryota</taxon>
        <taxon>Fungi</taxon>
        <taxon>Fungi incertae sedis</taxon>
        <taxon>Mucoromycota</taxon>
        <taxon>Mucoromycotina</taxon>
        <taxon>Mucoromycetes</taxon>
        <taxon>Mucorales</taxon>
        <taxon>Mucorineae</taxon>
        <taxon>Mucoraceae</taxon>
        <taxon>Mucor</taxon>
    </lineage>
</organism>
<protein>
    <recommendedName>
        <fullName evidence="2">Mso1 N-terminal domain-containing protein</fullName>
    </recommendedName>
</protein>
<dbReference type="AlphaFoldDB" id="A0A8H7UXA6"/>
<dbReference type="OrthoDB" id="2683368at2759"/>
<evidence type="ECO:0000313" key="3">
    <source>
        <dbReference type="EMBL" id="KAG2202071.1"/>
    </source>
</evidence>
<evidence type="ECO:0000256" key="1">
    <source>
        <dbReference type="SAM" id="MobiDB-lite"/>
    </source>
</evidence>
<evidence type="ECO:0000313" key="4">
    <source>
        <dbReference type="Proteomes" id="UP000603453"/>
    </source>
</evidence>
<sequence>MGVRNDYRVSTIIVLCKDCNQDVGLYPARHQCNVKRPYLPTLCSRTDDVPELIPSSTVTRQASDSSLESGKWSFFRSSPAAATENVKNEGYFDTSACDIGVSSGKKMWSKVKENEKWKELVDKKEETNRPNKLWSRIIQATMSTEDECGPESDEDDWEGETHVSRILRDYYESKNKPLPHWLFDGSIKETNRGRLWQPDVRLSAREKELQELKSTTISRTQSERTRPFDDVVYGSIAPRRTNTTRAPAKSYRQNIPYI</sequence>
<gene>
    <name evidence="3" type="ORF">INT47_006263</name>
</gene>
<proteinExistence type="predicted"/>
<feature type="region of interest" description="Disordered" evidence="1">
    <location>
        <begin position="239"/>
        <end position="258"/>
    </location>
</feature>
<name>A0A8H7UXA6_9FUNG</name>
<evidence type="ECO:0000259" key="2">
    <source>
        <dbReference type="Pfam" id="PF14475"/>
    </source>
</evidence>
<accession>A0A8H7UXA6</accession>
<comment type="caution">
    <text evidence="3">The sequence shown here is derived from an EMBL/GenBank/DDBJ whole genome shotgun (WGS) entry which is preliminary data.</text>
</comment>